<reference evidence="1" key="1">
    <citation type="submission" date="2023-06" db="EMBL/GenBank/DDBJ databases">
        <title>Genomic analysis of the entomopathogenic nematode Steinernema hermaphroditum.</title>
        <authorList>
            <person name="Schwarz E.M."/>
            <person name="Heppert J.K."/>
            <person name="Baniya A."/>
            <person name="Schwartz H.T."/>
            <person name="Tan C.-H."/>
            <person name="Antoshechkin I."/>
            <person name="Sternberg P.W."/>
            <person name="Goodrich-Blair H."/>
            <person name="Dillman A.R."/>
        </authorList>
    </citation>
    <scope>NUCLEOTIDE SEQUENCE</scope>
    <source>
        <strain evidence="1">PS9179</strain>
        <tissue evidence="1">Whole animal</tissue>
    </source>
</reference>
<evidence type="ECO:0000313" key="2">
    <source>
        <dbReference type="Proteomes" id="UP001175271"/>
    </source>
</evidence>
<name>A0AA39I1I8_9BILA</name>
<dbReference type="Proteomes" id="UP001175271">
    <property type="component" value="Unassembled WGS sequence"/>
</dbReference>
<sequence length="345" mass="40381">MDTLPFLFYSRLVELLHRLSVLHSRKLRTYYDSCKEIEQFVHRALRKAAADVPHDEEEGLDYKDYMDYNNQYCATLMTVNGKISFALHNSHPDYSDNCIPDPLVEITRRHIPIDELHLGAGAEHDHEDVCEYAFVELDEEGLTTVVKRVSALSYFHFKKINIDLSEKSRGLLERFQDRVTCDELYVTAGPTPVTDFIKWQLFRRRLDELSIEGIHEEPVIQQILEAVEQTQMRTFNYWSEKNDEGFGVQLLKRILERWMTTRAPKWSTYLNMHTHTRINSEGFKRCYMHQQRFTAFTHPNLQDCLSILEEDCRGTWRYAVQFWGNLKDACGEAQAIIAAKSCAPS</sequence>
<dbReference type="EMBL" id="JAUCMV010000002">
    <property type="protein sequence ID" value="KAK0416062.1"/>
    <property type="molecule type" value="Genomic_DNA"/>
</dbReference>
<proteinExistence type="predicted"/>
<protein>
    <submittedName>
        <fullName evidence="1">Uncharacterized protein</fullName>
    </submittedName>
</protein>
<accession>A0AA39I1I8</accession>
<comment type="caution">
    <text evidence="1">The sequence shown here is derived from an EMBL/GenBank/DDBJ whole genome shotgun (WGS) entry which is preliminary data.</text>
</comment>
<gene>
    <name evidence="1" type="ORF">QR680_012273</name>
</gene>
<keyword evidence="2" id="KW-1185">Reference proteome</keyword>
<dbReference type="AlphaFoldDB" id="A0AA39I1I8"/>
<organism evidence="1 2">
    <name type="scientific">Steinernema hermaphroditum</name>
    <dbReference type="NCBI Taxonomy" id="289476"/>
    <lineage>
        <taxon>Eukaryota</taxon>
        <taxon>Metazoa</taxon>
        <taxon>Ecdysozoa</taxon>
        <taxon>Nematoda</taxon>
        <taxon>Chromadorea</taxon>
        <taxon>Rhabditida</taxon>
        <taxon>Tylenchina</taxon>
        <taxon>Panagrolaimomorpha</taxon>
        <taxon>Strongyloidoidea</taxon>
        <taxon>Steinernematidae</taxon>
        <taxon>Steinernema</taxon>
    </lineage>
</organism>
<evidence type="ECO:0000313" key="1">
    <source>
        <dbReference type="EMBL" id="KAK0416062.1"/>
    </source>
</evidence>